<keyword evidence="1" id="KW-0812">Transmembrane</keyword>
<feature type="signal peptide" evidence="2">
    <location>
        <begin position="1"/>
        <end position="20"/>
    </location>
</feature>
<name>A0A5K7XNF2_9BACT</name>
<dbReference type="AlphaFoldDB" id="A0A5K7XNF2"/>
<gene>
    <name evidence="3" type="ORF">PLANPX_4281</name>
</gene>
<organism evidence="3 4">
    <name type="scientific">Lacipirellula parvula</name>
    <dbReference type="NCBI Taxonomy" id="2650471"/>
    <lineage>
        <taxon>Bacteria</taxon>
        <taxon>Pseudomonadati</taxon>
        <taxon>Planctomycetota</taxon>
        <taxon>Planctomycetia</taxon>
        <taxon>Pirellulales</taxon>
        <taxon>Lacipirellulaceae</taxon>
        <taxon>Lacipirellula</taxon>
    </lineage>
</organism>
<feature type="transmembrane region" description="Helical" evidence="1">
    <location>
        <begin position="129"/>
        <end position="150"/>
    </location>
</feature>
<keyword evidence="2" id="KW-0732">Signal</keyword>
<protein>
    <submittedName>
        <fullName evidence="3">Uncharacterized protein</fullName>
    </submittedName>
</protein>
<accession>A0A5K7XNF2</accession>
<feature type="transmembrane region" description="Helical" evidence="1">
    <location>
        <begin position="98"/>
        <end position="117"/>
    </location>
</feature>
<keyword evidence="1" id="KW-1133">Transmembrane helix</keyword>
<evidence type="ECO:0000313" key="4">
    <source>
        <dbReference type="Proteomes" id="UP000326837"/>
    </source>
</evidence>
<dbReference type="RefSeq" id="WP_152100198.1">
    <property type="nucleotide sequence ID" value="NZ_AP021861.1"/>
</dbReference>
<reference evidence="4" key="1">
    <citation type="submission" date="2019-10" db="EMBL/GenBank/DDBJ databases">
        <title>Lacipirellula parvula gen. nov., sp. nov., representing a lineage of planctomycetes widespread in freshwater anoxic habitats, and description of the family Lacipirellulaceae.</title>
        <authorList>
            <person name="Dedysh S.N."/>
            <person name="Kulichevskaya I.S."/>
            <person name="Beletsky A.V."/>
            <person name="Rakitin A.L."/>
            <person name="Mardanov A.V."/>
            <person name="Ivanova A.A."/>
            <person name="Saltykova V.X."/>
            <person name="Rijpstra W.I.C."/>
            <person name="Sinninghe Damste J.S."/>
            <person name="Ravin N.V."/>
        </authorList>
    </citation>
    <scope>NUCLEOTIDE SEQUENCE [LARGE SCALE GENOMIC DNA]</scope>
    <source>
        <strain evidence="4">PX69</strain>
    </source>
</reference>
<dbReference type="Proteomes" id="UP000326837">
    <property type="component" value="Chromosome"/>
</dbReference>
<evidence type="ECO:0000313" key="3">
    <source>
        <dbReference type="EMBL" id="BBO34669.1"/>
    </source>
</evidence>
<keyword evidence="4" id="KW-1185">Reference proteome</keyword>
<keyword evidence="1" id="KW-0472">Membrane</keyword>
<feature type="chain" id="PRO_5024812805" evidence="2">
    <location>
        <begin position="21"/>
        <end position="156"/>
    </location>
</feature>
<sequence length="156" mass="15951">MSLLADFVARTLQTAAPATAATTAAVAACGALENDSSAAPVNAVSHIAWGDEAAEHDELSAKYTLTGAALNAAAITSWAAVYELGFGRAARNGNVSRALLGGVATAAAAYVVDYHVVPRRLTPGFEKRLSSPSMFAAYAALAASLPLASLMRSKQR</sequence>
<evidence type="ECO:0000256" key="1">
    <source>
        <dbReference type="SAM" id="Phobius"/>
    </source>
</evidence>
<dbReference type="EMBL" id="AP021861">
    <property type="protein sequence ID" value="BBO34669.1"/>
    <property type="molecule type" value="Genomic_DNA"/>
</dbReference>
<proteinExistence type="predicted"/>
<dbReference type="KEGG" id="lpav:PLANPX_4281"/>
<evidence type="ECO:0000256" key="2">
    <source>
        <dbReference type="SAM" id="SignalP"/>
    </source>
</evidence>